<comment type="caution">
    <text evidence="3">The sequence shown here is derived from an EMBL/GenBank/DDBJ whole genome shotgun (WGS) entry which is preliminary data.</text>
</comment>
<dbReference type="InterPro" id="IPR052805">
    <property type="entry name" value="GEF_Ubiquitin-Prot_Reg"/>
</dbReference>
<feature type="compositionally biased region" description="Basic and acidic residues" evidence="1">
    <location>
        <begin position="223"/>
        <end position="232"/>
    </location>
</feature>
<protein>
    <submittedName>
        <fullName evidence="3">(Atlantic silverside) hypothetical protein</fullName>
    </submittedName>
</protein>
<sequence length="376" mass="43144">FDGWSDGQRKVVLRDLVLNCSVEQLRFLGLCVSGRLPLQAADFTCLLPRALCLFLFSFLDPRSLCRCAQVSWRWKNIVDLDQLWMPKCLRLGWCISFCPTPFEQGLWKRHYIQTVKELRLRRIPFFQLQVTAPDVAPIGSAHKKPQELLFDSEESPTCTSQQGFRLEGKKEKHSVTQPPWRDPDRHPKDTVRFNYLDNLDPVEQALRSRTRSRASVCNSSPSKMEDGERKTPSETTYKLRKAKSLTVQPAGIMHYGAEFYTQTHVTDELVMGEGGKLCRPWRLKERCSLAPAVDHSPPPLLLLLMTIIRINRPKHPPPWAPHTPDYPITKETAKSLLSLAQWNAGIHPRPVRTPELDTADRRGAQSVPPLTRERRQ</sequence>
<dbReference type="PROSITE" id="PS50181">
    <property type="entry name" value="FBOX"/>
    <property type="match status" value="1"/>
</dbReference>
<dbReference type="OrthoDB" id="10257471at2759"/>
<feature type="compositionally biased region" description="Polar residues" evidence="1">
    <location>
        <begin position="213"/>
        <end position="222"/>
    </location>
</feature>
<dbReference type="InterPro" id="IPR036047">
    <property type="entry name" value="F-box-like_dom_sf"/>
</dbReference>
<accession>A0A8S4B0C1</accession>
<organism evidence="3 4">
    <name type="scientific">Menidia menidia</name>
    <name type="common">Atlantic silverside</name>
    <dbReference type="NCBI Taxonomy" id="238744"/>
    <lineage>
        <taxon>Eukaryota</taxon>
        <taxon>Metazoa</taxon>
        <taxon>Chordata</taxon>
        <taxon>Craniata</taxon>
        <taxon>Vertebrata</taxon>
        <taxon>Euteleostomi</taxon>
        <taxon>Actinopterygii</taxon>
        <taxon>Neopterygii</taxon>
        <taxon>Teleostei</taxon>
        <taxon>Neoteleostei</taxon>
        <taxon>Acanthomorphata</taxon>
        <taxon>Ovalentaria</taxon>
        <taxon>Atherinomorphae</taxon>
        <taxon>Atheriniformes</taxon>
        <taxon>Atherinopsidae</taxon>
        <taxon>Menidiinae</taxon>
        <taxon>Menidia</taxon>
    </lineage>
</organism>
<gene>
    <name evidence="3" type="ORF">MMEN_LOCUS11570</name>
</gene>
<dbReference type="Gene3D" id="1.20.1280.50">
    <property type="match status" value="1"/>
</dbReference>
<keyword evidence="4" id="KW-1185">Reference proteome</keyword>
<feature type="region of interest" description="Disordered" evidence="1">
    <location>
        <begin position="348"/>
        <end position="376"/>
    </location>
</feature>
<evidence type="ECO:0000259" key="2">
    <source>
        <dbReference type="PROSITE" id="PS50181"/>
    </source>
</evidence>
<feature type="domain" description="F-box" evidence="2">
    <location>
        <begin position="41"/>
        <end position="87"/>
    </location>
</feature>
<evidence type="ECO:0000256" key="1">
    <source>
        <dbReference type="SAM" id="MobiDB-lite"/>
    </source>
</evidence>
<dbReference type="PANTHER" id="PTHR46857">
    <property type="entry name" value="EPITHELIAL CELL-TRANSFORMING SEQUENCE 2 ONCOGENE-LIKE"/>
    <property type="match status" value="1"/>
</dbReference>
<proteinExistence type="predicted"/>
<reference evidence="3" key="1">
    <citation type="submission" date="2021-05" db="EMBL/GenBank/DDBJ databases">
        <authorList>
            <person name="Tigano A."/>
        </authorList>
    </citation>
    <scope>NUCLEOTIDE SEQUENCE</scope>
</reference>
<dbReference type="AlphaFoldDB" id="A0A8S4B0C1"/>
<dbReference type="InterPro" id="IPR001810">
    <property type="entry name" value="F-box_dom"/>
</dbReference>
<dbReference type="EMBL" id="CAJRST010012224">
    <property type="protein sequence ID" value="CAG5927891.1"/>
    <property type="molecule type" value="Genomic_DNA"/>
</dbReference>
<dbReference type="PANTHER" id="PTHR46857:SF2">
    <property type="entry name" value="F-BOX ONLY PROTEIN 16"/>
    <property type="match status" value="1"/>
</dbReference>
<evidence type="ECO:0000313" key="4">
    <source>
        <dbReference type="Proteomes" id="UP000677803"/>
    </source>
</evidence>
<evidence type="ECO:0000313" key="3">
    <source>
        <dbReference type="EMBL" id="CAG5927891.1"/>
    </source>
</evidence>
<name>A0A8S4B0C1_9TELE</name>
<dbReference type="SUPFAM" id="SSF81383">
    <property type="entry name" value="F-box domain"/>
    <property type="match status" value="1"/>
</dbReference>
<feature type="region of interest" description="Disordered" evidence="1">
    <location>
        <begin position="207"/>
        <end position="237"/>
    </location>
</feature>
<dbReference type="Pfam" id="PF12937">
    <property type="entry name" value="F-box-like"/>
    <property type="match status" value="1"/>
</dbReference>
<feature type="compositionally biased region" description="Basic and acidic residues" evidence="1">
    <location>
        <begin position="352"/>
        <end position="363"/>
    </location>
</feature>
<feature type="region of interest" description="Disordered" evidence="1">
    <location>
        <begin position="152"/>
        <end position="187"/>
    </location>
</feature>
<feature type="non-terminal residue" evidence="3">
    <location>
        <position position="1"/>
    </location>
</feature>
<dbReference type="Proteomes" id="UP000677803">
    <property type="component" value="Unassembled WGS sequence"/>
</dbReference>